<reference evidence="4 5" key="1">
    <citation type="journal article" date="2017" name="Front. Genet.">
        <title>Draft sequencing of the heterozygous diploid genome of Satsuma (Citrus unshiu Marc.) using a hybrid assembly approach.</title>
        <authorList>
            <person name="Shimizu T."/>
            <person name="Tanizawa Y."/>
            <person name="Mochizuki T."/>
            <person name="Nagasaki H."/>
            <person name="Yoshioka T."/>
            <person name="Toyoda A."/>
            <person name="Fujiyama A."/>
            <person name="Kaminuma E."/>
            <person name="Nakamura Y."/>
        </authorList>
    </citation>
    <scope>NUCLEOTIDE SEQUENCE [LARGE SCALE GENOMIC DNA]</scope>
    <source>
        <strain evidence="5">cv. Miyagawa wase</strain>
    </source>
</reference>
<evidence type="ECO:0000256" key="1">
    <source>
        <dbReference type="ARBA" id="ARBA00023008"/>
    </source>
</evidence>
<evidence type="ECO:0000256" key="2">
    <source>
        <dbReference type="SAM" id="MobiDB-lite"/>
    </source>
</evidence>
<evidence type="ECO:0000259" key="3">
    <source>
        <dbReference type="Pfam" id="PF00080"/>
    </source>
</evidence>
<dbReference type="PANTHER" id="PTHR10003">
    <property type="entry name" value="SUPEROXIDE DISMUTASE CU-ZN -RELATED"/>
    <property type="match status" value="1"/>
</dbReference>
<feature type="region of interest" description="Disordered" evidence="2">
    <location>
        <begin position="154"/>
        <end position="179"/>
    </location>
</feature>
<gene>
    <name evidence="4" type="ORF">CUMW_285650</name>
</gene>
<dbReference type="Proteomes" id="UP000236630">
    <property type="component" value="Unassembled WGS sequence"/>
</dbReference>
<organism evidence="4 5">
    <name type="scientific">Citrus unshiu</name>
    <name type="common">Satsuma mandarin</name>
    <name type="synonym">Citrus nobilis var. unshiu</name>
    <dbReference type="NCBI Taxonomy" id="55188"/>
    <lineage>
        <taxon>Eukaryota</taxon>
        <taxon>Viridiplantae</taxon>
        <taxon>Streptophyta</taxon>
        <taxon>Embryophyta</taxon>
        <taxon>Tracheophyta</taxon>
        <taxon>Spermatophyta</taxon>
        <taxon>Magnoliopsida</taxon>
        <taxon>eudicotyledons</taxon>
        <taxon>Gunneridae</taxon>
        <taxon>Pentapetalae</taxon>
        <taxon>rosids</taxon>
        <taxon>malvids</taxon>
        <taxon>Sapindales</taxon>
        <taxon>Rutaceae</taxon>
        <taxon>Aurantioideae</taxon>
        <taxon>Citrus</taxon>
    </lineage>
</organism>
<protein>
    <recommendedName>
        <fullName evidence="3">Superoxide dismutase copper/zinc binding domain-containing protein</fullName>
    </recommendedName>
</protein>
<dbReference type="SUPFAM" id="SSF49329">
    <property type="entry name" value="Cu,Zn superoxide dismutase-like"/>
    <property type="match status" value="1"/>
</dbReference>
<dbReference type="Pfam" id="PF00080">
    <property type="entry name" value="Sod_Cu"/>
    <property type="match status" value="1"/>
</dbReference>
<proteinExistence type="predicted"/>
<dbReference type="InterPro" id="IPR036423">
    <property type="entry name" value="SOD-like_Cu/Zn_dom_sf"/>
</dbReference>
<dbReference type="InterPro" id="IPR001424">
    <property type="entry name" value="SOD_Cu_Zn_dom"/>
</dbReference>
<keyword evidence="1" id="KW-0186">Copper</keyword>
<dbReference type="EMBL" id="BDQV01005787">
    <property type="protein sequence ID" value="GAY33610.1"/>
    <property type="molecule type" value="Genomic_DNA"/>
</dbReference>
<dbReference type="InterPro" id="IPR024134">
    <property type="entry name" value="SOD_Cu/Zn_/chaperone"/>
</dbReference>
<keyword evidence="5" id="KW-1185">Reference proteome</keyword>
<dbReference type="Gene3D" id="2.60.40.200">
    <property type="entry name" value="Superoxide dismutase, copper/zinc binding domain"/>
    <property type="match status" value="2"/>
</dbReference>
<evidence type="ECO:0000313" key="4">
    <source>
        <dbReference type="EMBL" id="GAY33610.1"/>
    </source>
</evidence>
<accession>A0A2H5N023</accession>
<feature type="non-terminal residue" evidence="4">
    <location>
        <position position="1"/>
    </location>
</feature>
<dbReference type="STRING" id="55188.A0A2H5N023"/>
<feature type="compositionally biased region" description="Basic and acidic residues" evidence="2">
    <location>
        <begin position="154"/>
        <end position="170"/>
    </location>
</feature>
<comment type="caution">
    <text evidence="4">The sequence shown here is derived from an EMBL/GenBank/DDBJ whole genome shotgun (WGS) entry which is preliminary data.</text>
</comment>
<sequence>IATNSRPHSKAIAVLDGSEGFKGTVSFYQEDGHHTVITVNLANLKAGSHGFHVHESGFIRATTVVWPSSWHTYLISLVGFEIWKHFNPFNKSHSDIHDHEEHRHYGDLGNINVDYGDLGNINVGPDGKASYYFRDKMISLTGPNSIIGRTIVKHDNHDDGGKGTGSERKIHGNAGKKVA</sequence>
<dbReference type="GO" id="GO:0006801">
    <property type="term" value="P:superoxide metabolic process"/>
    <property type="evidence" value="ECO:0007669"/>
    <property type="project" value="InterPro"/>
</dbReference>
<dbReference type="AlphaFoldDB" id="A0A2H5N023"/>
<name>A0A2H5N023_CITUN</name>
<feature type="non-terminal residue" evidence="4">
    <location>
        <position position="179"/>
    </location>
</feature>
<dbReference type="GO" id="GO:0005507">
    <property type="term" value="F:copper ion binding"/>
    <property type="evidence" value="ECO:0007669"/>
    <property type="project" value="InterPro"/>
</dbReference>
<feature type="domain" description="Superoxide dismutase copper/zinc binding" evidence="3">
    <location>
        <begin position="22"/>
        <end position="179"/>
    </location>
</feature>
<evidence type="ECO:0000313" key="5">
    <source>
        <dbReference type="Proteomes" id="UP000236630"/>
    </source>
</evidence>